<keyword evidence="3 8" id="KW-0808">Transferase</keyword>
<keyword evidence="7 8" id="KW-0694">RNA-binding</keyword>
<comment type="function">
    <text evidence="8">Involved in mRNA degradation. Catalyzes the phosphorolysis of single-stranded polyribonucleotides processively in the 3'- to 5'-direction.</text>
</comment>
<keyword evidence="2 8" id="KW-0963">Cytoplasm</keyword>
<dbReference type="Pfam" id="PF01138">
    <property type="entry name" value="RNase_PH"/>
    <property type="match status" value="2"/>
</dbReference>
<name>A0ABQ0BXZ9_9FIRM</name>
<keyword evidence="4 8" id="KW-0548">Nucleotidyltransferase</keyword>
<dbReference type="InterPro" id="IPR012340">
    <property type="entry name" value="NA-bd_OB-fold"/>
</dbReference>
<evidence type="ECO:0000313" key="11">
    <source>
        <dbReference type="EMBL" id="GAA6501415.1"/>
    </source>
</evidence>
<reference evidence="11 12" key="1">
    <citation type="submission" date="2024-04" db="EMBL/GenBank/DDBJ databases">
        <title>Defined microbial consortia suppress multidrug-resistant proinflammatory Enterobacteriaceae via ecological control.</title>
        <authorList>
            <person name="Furuichi M."/>
            <person name="Kawaguchi T."/>
            <person name="Pust M."/>
            <person name="Yasuma K."/>
            <person name="Plichta D."/>
            <person name="Hasegawa N."/>
            <person name="Ohya T."/>
            <person name="Bhattarai S."/>
            <person name="Sasajima S."/>
            <person name="Aoto Y."/>
            <person name="Tuganbaev T."/>
            <person name="Yaginuma M."/>
            <person name="Ueda M."/>
            <person name="Okahashi N."/>
            <person name="Amafuji K."/>
            <person name="Kiridooshi Y."/>
            <person name="Sugita K."/>
            <person name="Strazar M."/>
            <person name="Skelly A."/>
            <person name="Suda W."/>
            <person name="Hattori M."/>
            <person name="Nakamoto N."/>
            <person name="Caballero S."/>
            <person name="Norman J."/>
            <person name="Olle B."/>
            <person name="Tanoue T."/>
            <person name="Arita M."/>
            <person name="Bucci V."/>
            <person name="Atarashi K."/>
            <person name="Xavier R."/>
            <person name="Honda K."/>
        </authorList>
    </citation>
    <scope>NUCLEOTIDE SEQUENCE [LARGE SCALE GENOMIC DNA]</scope>
    <source>
        <strain evidence="12">k34-0107-D12</strain>
    </source>
</reference>
<dbReference type="InterPro" id="IPR015848">
    <property type="entry name" value="PNPase_PH_RNA-bd_bac/org-type"/>
</dbReference>
<evidence type="ECO:0000256" key="7">
    <source>
        <dbReference type="ARBA" id="ARBA00022884"/>
    </source>
</evidence>
<dbReference type="InterPro" id="IPR012162">
    <property type="entry name" value="PNPase"/>
</dbReference>
<dbReference type="PROSITE" id="PS50952">
    <property type="entry name" value="KIX"/>
    <property type="match status" value="1"/>
</dbReference>
<dbReference type="CDD" id="cd11363">
    <property type="entry name" value="RNase_PH_PNPase_1"/>
    <property type="match status" value="1"/>
</dbReference>
<dbReference type="PROSITE" id="PS50126">
    <property type="entry name" value="S1"/>
    <property type="match status" value="1"/>
</dbReference>
<dbReference type="InterPro" id="IPR001247">
    <property type="entry name" value="ExoRNase_PH_dom1"/>
</dbReference>
<dbReference type="InterPro" id="IPR027408">
    <property type="entry name" value="PNPase/RNase_PH_dom_sf"/>
</dbReference>
<dbReference type="Pfam" id="PF03725">
    <property type="entry name" value="RNase_PH_C"/>
    <property type="match status" value="1"/>
</dbReference>
<comment type="cofactor">
    <cofactor evidence="8">
        <name>Mg(2+)</name>
        <dbReference type="ChEBI" id="CHEBI:18420"/>
    </cofactor>
</comment>
<dbReference type="SUPFAM" id="SSF50249">
    <property type="entry name" value="Nucleic acid-binding proteins"/>
    <property type="match status" value="1"/>
</dbReference>
<dbReference type="CDD" id="cd04472">
    <property type="entry name" value="S1_PNPase"/>
    <property type="match status" value="1"/>
</dbReference>
<feature type="domain" description="S1 motif" evidence="9">
    <location>
        <begin position="623"/>
        <end position="691"/>
    </location>
</feature>
<comment type="subcellular location">
    <subcellularLocation>
        <location evidence="8">Cytoplasm</location>
    </subcellularLocation>
</comment>
<proteinExistence type="inferred from homology"/>
<dbReference type="RefSeq" id="WP_033143287.1">
    <property type="nucleotide sequence ID" value="NZ_AP031413.1"/>
</dbReference>
<evidence type="ECO:0000256" key="5">
    <source>
        <dbReference type="ARBA" id="ARBA00022723"/>
    </source>
</evidence>
<dbReference type="SMART" id="SM00316">
    <property type="entry name" value="S1"/>
    <property type="match status" value="1"/>
</dbReference>
<dbReference type="InterPro" id="IPR003029">
    <property type="entry name" value="S1_domain"/>
</dbReference>
<dbReference type="Gene3D" id="3.30.1370.10">
    <property type="entry name" value="K Homology domain, type 1"/>
    <property type="match status" value="1"/>
</dbReference>
<evidence type="ECO:0000256" key="1">
    <source>
        <dbReference type="ARBA" id="ARBA00007404"/>
    </source>
</evidence>
<accession>A0ABQ0BXZ9</accession>
<sequence>MYKSFTMELAGRTLTVDIDRVAKQANGAAFMHYGDTTVLSTATASDKPREGIDFFPLSVEYEEKLYAVGKIPGGFNKREGKASEHAILTSRVIDRPMRPLFPKDYRNDVTLNNMVMSVDPECNPEVVAMLGSSIATCISDIPFDGPCAATMIGMIGGELIVNPTLAQKDISDLQLTVASTREKVIMIEAGANEIPEDKMIEAIFLAHEVNREIIAFIDKIVAECGKEKHTYESCAVPEELFAAIKEVVTPEAMEEAVFTDDKQTREGNIRAITEKLEEAFAENEEWLALIPDAVYQYQKKTVRKMILRDHKRPDGREIRQIRPLAAETDLIPRVHGSAMFTRGQTQICTITTLAPLSEAQRLDGLDEFETSKRYMHHYNFPSYSVGETKPSRGPGRREIGHGALAERALVPVLPATEEFPYAIRTVSETFESNGSTSQASICASTMSLMAAGVPIKKPVAGISCGLVTGDTDDDYIVLTDIQGLEDFFGDMDFKVAGTHDGITAIQMDIKIHGLTRPIIEEAIARTKEAREYILTEVMEKCIPAPRDHVNEYAPKIIQIQIDPEKIGDVVGQRGKTINAIIDETGVKIDIDDTGAVSVCGTDQKMMDKALHYVKVITTDFVEGQIYSGKVVSIKDFGAFLEFAPGKEGMVHISKIAKERINRVEDVLTLGDKVKVICMGKDKMGRISFSIKDVPKDAQ</sequence>
<evidence type="ECO:0000313" key="12">
    <source>
        <dbReference type="Proteomes" id="UP001600941"/>
    </source>
</evidence>
<dbReference type="InterPro" id="IPR003101">
    <property type="entry name" value="KIX_dom"/>
</dbReference>
<evidence type="ECO:0000256" key="4">
    <source>
        <dbReference type="ARBA" id="ARBA00022695"/>
    </source>
</evidence>
<dbReference type="InterPro" id="IPR036345">
    <property type="entry name" value="ExoRNase_PH_dom2_sf"/>
</dbReference>
<comment type="catalytic activity">
    <reaction evidence="8">
        <text>RNA(n+1) + phosphate = RNA(n) + a ribonucleoside 5'-diphosphate</text>
        <dbReference type="Rhea" id="RHEA:22096"/>
        <dbReference type="Rhea" id="RHEA-COMP:14527"/>
        <dbReference type="Rhea" id="RHEA-COMP:17342"/>
        <dbReference type="ChEBI" id="CHEBI:43474"/>
        <dbReference type="ChEBI" id="CHEBI:57930"/>
        <dbReference type="ChEBI" id="CHEBI:140395"/>
        <dbReference type="EC" id="2.7.7.8"/>
    </reaction>
</comment>
<keyword evidence="12" id="KW-1185">Reference proteome</keyword>
<dbReference type="Gene3D" id="3.30.230.70">
    <property type="entry name" value="GHMP Kinase, N-terminal domain"/>
    <property type="match status" value="2"/>
</dbReference>
<dbReference type="Pfam" id="PF03726">
    <property type="entry name" value="PNPase"/>
    <property type="match status" value="1"/>
</dbReference>
<dbReference type="SUPFAM" id="SSF55666">
    <property type="entry name" value="Ribonuclease PH domain 2-like"/>
    <property type="match status" value="2"/>
</dbReference>
<dbReference type="InterPro" id="IPR004088">
    <property type="entry name" value="KH_dom_type_1"/>
</dbReference>
<dbReference type="InterPro" id="IPR015847">
    <property type="entry name" value="ExoRNase_PH_dom2"/>
</dbReference>
<dbReference type="Gene3D" id="2.40.50.140">
    <property type="entry name" value="Nucleic acid-binding proteins"/>
    <property type="match status" value="1"/>
</dbReference>
<evidence type="ECO:0000256" key="8">
    <source>
        <dbReference type="HAMAP-Rule" id="MF_01595"/>
    </source>
</evidence>
<evidence type="ECO:0000259" key="9">
    <source>
        <dbReference type="PROSITE" id="PS50126"/>
    </source>
</evidence>
<dbReference type="InterPro" id="IPR004087">
    <property type="entry name" value="KH_dom"/>
</dbReference>
<dbReference type="CDD" id="cd11364">
    <property type="entry name" value="RNase_PH_PNPase_2"/>
    <property type="match status" value="1"/>
</dbReference>
<keyword evidence="5 8" id="KW-0479">Metal-binding</keyword>
<dbReference type="SUPFAM" id="SSF54791">
    <property type="entry name" value="Eukaryotic type KH-domain (KH-domain type I)"/>
    <property type="match status" value="1"/>
</dbReference>
<feature type="binding site" evidence="8">
    <location>
        <position position="486"/>
    </location>
    <ligand>
        <name>Mg(2+)</name>
        <dbReference type="ChEBI" id="CHEBI:18420"/>
    </ligand>
</feature>
<evidence type="ECO:0000256" key="6">
    <source>
        <dbReference type="ARBA" id="ARBA00022842"/>
    </source>
</evidence>
<dbReference type="Pfam" id="PF00575">
    <property type="entry name" value="S1"/>
    <property type="match status" value="1"/>
</dbReference>
<dbReference type="EC" id="2.7.7.8" evidence="8"/>
<dbReference type="PANTHER" id="PTHR11252:SF0">
    <property type="entry name" value="POLYRIBONUCLEOTIDE NUCLEOTIDYLTRANSFERASE 1, MITOCHONDRIAL"/>
    <property type="match status" value="1"/>
</dbReference>
<dbReference type="PROSITE" id="PS50084">
    <property type="entry name" value="KH_TYPE_1"/>
    <property type="match status" value="1"/>
</dbReference>
<dbReference type="Proteomes" id="UP001600941">
    <property type="component" value="Unassembled WGS sequence"/>
</dbReference>
<protein>
    <recommendedName>
        <fullName evidence="8">Polyribonucleotide nucleotidyltransferase</fullName>
        <ecNumber evidence="8">2.7.7.8</ecNumber>
    </recommendedName>
    <alternativeName>
        <fullName evidence="8">Polynucleotide phosphorylase</fullName>
        <shortName evidence="8">PNPase</shortName>
    </alternativeName>
</protein>
<evidence type="ECO:0000256" key="2">
    <source>
        <dbReference type="ARBA" id="ARBA00022490"/>
    </source>
</evidence>
<dbReference type="PANTHER" id="PTHR11252">
    <property type="entry name" value="POLYRIBONUCLEOTIDE NUCLEOTIDYLTRANSFERASE"/>
    <property type="match status" value="1"/>
</dbReference>
<gene>
    <name evidence="8 11" type="primary">pnp</name>
    <name evidence="11" type="ORF">K340107D12_42310</name>
</gene>
<comment type="caution">
    <text evidence="11">The sequence shown here is derived from an EMBL/GenBank/DDBJ whole genome shotgun (WGS) entry which is preliminary data.</text>
</comment>
<dbReference type="HAMAP" id="MF_01595">
    <property type="entry name" value="PNPase"/>
    <property type="match status" value="1"/>
</dbReference>
<feature type="domain" description="KIX" evidence="10">
    <location>
        <begin position="223"/>
        <end position="302"/>
    </location>
</feature>
<dbReference type="InterPro" id="IPR036612">
    <property type="entry name" value="KH_dom_type_1_sf"/>
</dbReference>
<dbReference type="EMBL" id="BAABZQ010000001">
    <property type="protein sequence ID" value="GAA6501415.1"/>
    <property type="molecule type" value="Genomic_DNA"/>
</dbReference>
<evidence type="ECO:0000256" key="3">
    <source>
        <dbReference type="ARBA" id="ARBA00022679"/>
    </source>
</evidence>
<dbReference type="CDD" id="cd02393">
    <property type="entry name" value="KH-I_PNPase"/>
    <property type="match status" value="1"/>
</dbReference>
<dbReference type="NCBIfam" id="NF008805">
    <property type="entry name" value="PRK11824.1"/>
    <property type="match status" value="1"/>
</dbReference>
<dbReference type="SMART" id="SM00322">
    <property type="entry name" value="KH"/>
    <property type="match status" value="1"/>
</dbReference>
<dbReference type="NCBIfam" id="TIGR03591">
    <property type="entry name" value="polynuc_phos"/>
    <property type="match status" value="1"/>
</dbReference>
<organism evidence="11 12">
    <name type="scientific">Blautia parvula</name>
    <dbReference type="NCBI Taxonomy" id="2877527"/>
    <lineage>
        <taxon>Bacteria</taxon>
        <taxon>Bacillati</taxon>
        <taxon>Bacillota</taxon>
        <taxon>Clostridia</taxon>
        <taxon>Lachnospirales</taxon>
        <taxon>Lachnospiraceae</taxon>
        <taxon>Blautia</taxon>
    </lineage>
</organism>
<dbReference type="Pfam" id="PF00013">
    <property type="entry name" value="KH_1"/>
    <property type="match status" value="1"/>
</dbReference>
<dbReference type="PIRSF" id="PIRSF005499">
    <property type="entry name" value="PNPase"/>
    <property type="match status" value="1"/>
</dbReference>
<comment type="similarity">
    <text evidence="1 8">Belongs to the polyribonucleotide nucleotidyltransferase family.</text>
</comment>
<keyword evidence="6 8" id="KW-0460">Magnesium</keyword>
<dbReference type="InterPro" id="IPR020568">
    <property type="entry name" value="Ribosomal_Su5_D2-typ_SF"/>
</dbReference>
<evidence type="ECO:0000259" key="10">
    <source>
        <dbReference type="PROSITE" id="PS50952"/>
    </source>
</evidence>
<dbReference type="SUPFAM" id="SSF54211">
    <property type="entry name" value="Ribosomal protein S5 domain 2-like"/>
    <property type="match status" value="2"/>
</dbReference>
<feature type="binding site" evidence="8">
    <location>
        <position position="492"/>
    </location>
    <ligand>
        <name>Mg(2+)</name>
        <dbReference type="ChEBI" id="CHEBI:18420"/>
    </ligand>
</feature>